<feature type="binding site" evidence="7">
    <location>
        <position position="158"/>
    </location>
    <ligand>
        <name>ATP</name>
        <dbReference type="ChEBI" id="CHEBI:30616"/>
    </ligand>
</feature>
<dbReference type="InterPro" id="IPR011009">
    <property type="entry name" value="Kinase-like_dom_sf"/>
</dbReference>
<sequence>MTTPKLPARLRHYHLDAVAGTGAFASVYRATNTNPGADQTPVAIKLIRKHDLRSQDLQDRVQQEVGIHTRLRHEHIVRLIDFGEDDDHIALVLEYAGGGSLTHYLQNLKRPLTEPEGRLFIVQLLDALEYLHRHGIAHRDLSPSNILLTTDLQVKLADFGMAKVVGGAAYPDLNLTLCGTPSFLAPEMIQKRHHGLSTDVFSLGAVAFFLLTGSAPFDVQAHNALKATLAKVAQVEYTMPGSLSSSAQDFIRQCLQAVCRIFGSLEHDDLFLHCPGHRFGCGAIA</sequence>
<gene>
    <name evidence="9" type="ORF">MONBRDRAFT_15891</name>
</gene>
<dbReference type="PROSITE" id="PS50011">
    <property type="entry name" value="PROTEIN_KINASE_DOM"/>
    <property type="match status" value="1"/>
</dbReference>
<dbReference type="FunFam" id="3.30.200.20:FF:000042">
    <property type="entry name" value="Aurora kinase A"/>
    <property type="match status" value="1"/>
</dbReference>
<feature type="domain" description="Protein kinase" evidence="8">
    <location>
        <begin position="13"/>
        <end position="285"/>
    </location>
</feature>
<evidence type="ECO:0000313" key="9">
    <source>
        <dbReference type="EMBL" id="EDQ90502.1"/>
    </source>
</evidence>
<dbReference type="KEGG" id="mbr:MONBRDRAFT_15891"/>
<dbReference type="GO" id="GO:0005524">
    <property type="term" value="F:ATP binding"/>
    <property type="evidence" value="ECO:0007669"/>
    <property type="project" value="UniProtKB-KW"/>
</dbReference>
<evidence type="ECO:0000256" key="7">
    <source>
        <dbReference type="PIRSR" id="PIRSR630616-2"/>
    </source>
</evidence>
<keyword evidence="10" id="KW-1185">Reference proteome</keyword>
<name>A9UW53_MONBE</name>
<evidence type="ECO:0000256" key="3">
    <source>
        <dbReference type="ARBA" id="ARBA00022741"/>
    </source>
</evidence>
<accession>A9UW53</accession>
<evidence type="ECO:0000256" key="1">
    <source>
        <dbReference type="ARBA" id="ARBA00022527"/>
    </source>
</evidence>
<protein>
    <recommendedName>
        <fullName evidence="8">Protein kinase domain-containing protein</fullName>
    </recommendedName>
</protein>
<dbReference type="InterPro" id="IPR030616">
    <property type="entry name" value="Aur-like"/>
</dbReference>
<feature type="binding site" evidence="7">
    <location>
        <begin position="94"/>
        <end position="96"/>
    </location>
    <ligand>
        <name>ATP</name>
        <dbReference type="ChEBI" id="CHEBI:30616"/>
    </ligand>
</feature>
<evidence type="ECO:0000259" key="8">
    <source>
        <dbReference type="PROSITE" id="PS50011"/>
    </source>
</evidence>
<dbReference type="InParanoid" id="A9UW53"/>
<feature type="active site" description="Proton acceptor" evidence="6">
    <location>
        <position position="140"/>
    </location>
</feature>
<dbReference type="EMBL" id="CH991547">
    <property type="protein sequence ID" value="EDQ90502.1"/>
    <property type="molecule type" value="Genomic_DNA"/>
</dbReference>
<keyword evidence="1" id="KW-0723">Serine/threonine-protein kinase</keyword>
<evidence type="ECO:0000256" key="2">
    <source>
        <dbReference type="ARBA" id="ARBA00022679"/>
    </source>
</evidence>
<evidence type="ECO:0000256" key="5">
    <source>
        <dbReference type="ARBA" id="ARBA00022840"/>
    </source>
</evidence>
<keyword evidence="3 7" id="KW-0547">Nucleotide-binding</keyword>
<dbReference type="AlphaFoldDB" id="A9UW53"/>
<evidence type="ECO:0000313" key="10">
    <source>
        <dbReference type="Proteomes" id="UP000001357"/>
    </source>
</evidence>
<dbReference type="STRING" id="81824.A9UW53"/>
<organism evidence="9 10">
    <name type="scientific">Monosiga brevicollis</name>
    <name type="common">Choanoflagellate</name>
    <dbReference type="NCBI Taxonomy" id="81824"/>
    <lineage>
        <taxon>Eukaryota</taxon>
        <taxon>Choanoflagellata</taxon>
        <taxon>Craspedida</taxon>
        <taxon>Salpingoecidae</taxon>
        <taxon>Monosiga</taxon>
    </lineage>
</organism>
<dbReference type="GeneID" id="5890020"/>
<dbReference type="eggNOG" id="KOG0575">
    <property type="taxonomic scope" value="Eukaryota"/>
</dbReference>
<feature type="binding site" evidence="7">
    <location>
        <position position="45"/>
    </location>
    <ligand>
        <name>ATP</name>
        <dbReference type="ChEBI" id="CHEBI:30616"/>
    </ligand>
</feature>
<dbReference type="InterPro" id="IPR000719">
    <property type="entry name" value="Prot_kinase_dom"/>
</dbReference>
<reference evidence="9 10" key="1">
    <citation type="journal article" date="2008" name="Nature">
        <title>The genome of the choanoflagellate Monosiga brevicollis and the origin of metazoans.</title>
        <authorList>
            <consortium name="JGI Sequencing"/>
            <person name="King N."/>
            <person name="Westbrook M.J."/>
            <person name="Young S.L."/>
            <person name="Kuo A."/>
            <person name="Abedin M."/>
            <person name="Chapman J."/>
            <person name="Fairclough S."/>
            <person name="Hellsten U."/>
            <person name="Isogai Y."/>
            <person name="Letunic I."/>
            <person name="Marr M."/>
            <person name="Pincus D."/>
            <person name="Putnam N."/>
            <person name="Rokas A."/>
            <person name="Wright K.J."/>
            <person name="Zuzow R."/>
            <person name="Dirks W."/>
            <person name="Good M."/>
            <person name="Goodstein D."/>
            <person name="Lemons D."/>
            <person name="Li W."/>
            <person name="Lyons J.B."/>
            <person name="Morris A."/>
            <person name="Nichols S."/>
            <person name="Richter D.J."/>
            <person name="Salamov A."/>
            <person name="Bork P."/>
            <person name="Lim W.A."/>
            <person name="Manning G."/>
            <person name="Miller W.T."/>
            <person name="McGinnis W."/>
            <person name="Shapiro H."/>
            <person name="Tjian R."/>
            <person name="Grigoriev I.V."/>
            <person name="Rokhsar D."/>
        </authorList>
    </citation>
    <scope>NUCLEOTIDE SEQUENCE [LARGE SCALE GENOMIC DNA]</scope>
    <source>
        <strain evidence="10">MX1 / ATCC 50154</strain>
    </source>
</reference>
<dbReference type="Pfam" id="PF00069">
    <property type="entry name" value="Pkinase"/>
    <property type="match status" value="1"/>
</dbReference>
<proteinExistence type="predicted"/>
<evidence type="ECO:0000256" key="6">
    <source>
        <dbReference type="PIRSR" id="PIRSR630616-1"/>
    </source>
</evidence>
<dbReference type="SUPFAM" id="SSF56112">
    <property type="entry name" value="Protein kinase-like (PK-like)"/>
    <property type="match status" value="1"/>
</dbReference>
<dbReference type="Proteomes" id="UP000001357">
    <property type="component" value="Unassembled WGS sequence"/>
</dbReference>
<dbReference type="GO" id="GO:0004674">
    <property type="term" value="F:protein serine/threonine kinase activity"/>
    <property type="evidence" value="ECO:0007669"/>
    <property type="project" value="UniProtKB-KW"/>
</dbReference>
<dbReference type="FunFam" id="1.10.510.10:FF:000571">
    <property type="entry name" value="Maternal embryonic leucine zipper kinase"/>
    <property type="match status" value="1"/>
</dbReference>
<keyword evidence="4" id="KW-0418">Kinase</keyword>
<keyword evidence="2" id="KW-0808">Transferase</keyword>
<dbReference type="RefSeq" id="XP_001744553.1">
    <property type="nucleotide sequence ID" value="XM_001744501.1"/>
</dbReference>
<keyword evidence="5 7" id="KW-0067">ATP-binding</keyword>
<evidence type="ECO:0000256" key="4">
    <source>
        <dbReference type="ARBA" id="ARBA00022777"/>
    </source>
</evidence>
<dbReference type="PANTHER" id="PTHR24350">
    <property type="entry name" value="SERINE/THREONINE-PROTEIN KINASE IAL-RELATED"/>
    <property type="match status" value="1"/>
</dbReference>
<dbReference type="Gene3D" id="1.10.510.10">
    <property type="entry name" value="Transferase(Phosphotransferase) domain 1"/>
    <property type="match status" value="1"/>
</dbReference>
<dbReference type="OMA" id="VIITEMY"/>